<proteinExistence type="predicted"/>
<organism evidence="2 3">
    <name type="scientific">Planoprotostelium fungivorum</name>
    <dbReference type="NCBI Taxonomy" id="1890364"/>
    <lineage>
        <taxon>Eukaryota</taxon>
        <taxon>Amoebozoa</taxon>
        <taxon>Evosea</taxon>
        <taxon>Variosea</taxon>
        <taxon>Cavosteliida</taxon>
        <taxon>Cavosteliaceae</taxon>
        <taxon>Planoprotostelium</taxon>
    </lineage>
</organism>
<dbReference type="EMBL" id="MDYQ01000366">
    <property type="protein sequence ID" value="PRP75704.1"/>
    <property type="molecule type" value="Genomic_DNA"/>
</dbReference>
<dbReference type="PRINTS" id="PR01911">
    <property type="entry name" value="PFDSPHPHTASE"/>
</dbReference>
<reference evidence="2 3" key="1">
    <citation type="journal article" date="2018" name="Genome Biol. Evol.">
        <title>Multiple Roots of Fruiting Body Formation in Amoebozoa.</title>
        <authorList>
            <person name="Hillmann F."/>
            <person name="Forbes G."/>
            <person name="Novohradska S."/>
            <person name="Ferling I."/>
            <person name="Riege K."/>
            <person name="Groth M."/>
            <person name="Westermann M."/>
            <person name="Marz M."/>
            <person name="Spaller T."/>
            <person name="Winckler T."/>
            <person name="Schaap P."/>
            <person name="Glockner G."/>
        </authorList>
    </citation>
    <scope>NUCLEOTIDE SEQUENCE [LARGE SCALE GENOMIC DNA]</scope>
    <source>
        <strain evidence="2 3">Jena</strain>
    </source>
</reference>
<sequence length="226" mass="25888">QETVPLKELYPPETYGIVEKHIYRSNSLNPLNFPFIKQLGLKTILQLSPEVPTRAVSTFFQENDINLIHLGLKVWKPDESWRPVTEELIKEALEILLNKDNHPIMLMCARLQNWSLNSILVEVTTVIFLPTDHSQYKSYACHRSTRRKRRNQANKAVQIHALTSFHIPRAQMALSMKSAAVEIIRMHVKLKTVGPYPSAQCQWTFGGQSCKGSGDVKITPITREMK</sequence>
<dbReference type="Gene3D" id="3.90.190.10">
    <property type="entry name" value="Protein tyrosine phosphatase superfamily"/>
    <property type="match status" value="1"/>
</dbReference>
<dbReference type="Proteomes" id="UP000241769">
    <property type="component" value="Unassembled WGS sequence"/>
</dbReference>
<keyword evidence="3" id="KW-1185">Reference proteome</keyword>
<accession>A0A2P6MVI2</accession>
<dbReference type="InterPro" id="IPR020428">
    <property type="entry name" value="PFA-DSPs"/>
</dbReference>
<dbReference type="CDD" id="cd14501">
    <property type="entry name" value="PFA-DSP"/>
    <property type="match status" value="1"/>
</dbReference>
<evidence type="ECO:0000313" key="3">
    <source>
        <dbReference type="Proteomes" id="UP000241769"/>
    </source>
</evidence>
<dbReference type="AlphaFoldDB" id="A0A2P6MVI2"/>
<dbReference type="OrthoDB" id="6375174at2759"/>
<dbReference type="SUPFAM" id="SSF52799">
    <property type="entry name" value="(Phosphotyrosine protein) phosphatases II"/>
    <property type="match status" value="1"/>
</dbReference>
<evidence type="ECO:0000313" key="2">
    <source>
        <dbReference type="EMBL" id="PRP75704.1"/>
    </source>
</evidence>
<dbReference type="InterPro" id="IPR029021">
    <property type="entry name" value="Prot-tyrosine_phosphatase-like"/>
</dbReference>
<dbReference type="Pfam" id="PF03162">
    <property type="entry name" value="Y_phosphatase2"/>
    <property type="match status" value="1"/>
</dbReference>
<gene>
    <name evidence="2" type="ORF">PROFUN_15618</name>
</gene>
<feature type="non-terminal residue" evidence="2">
    <location>
        <position position="1"/>
    </location>
</feature>
<dbReference type="InParanoid" id="A0A2P6MVI2"/>
<dbReference type="PANTHER" id="PTHR31126">
    <property type="entry name" value="TYROSINE-PROTEIN PHOSPHATASE"/>
    <property type="match status" value="1"/>
</dbReference>
<dbReference type="STRING" id="1890364.A0A2P6MVI2"/>
<dbReference type="InterPro" id="IPR004861">
    <property type="entry name" value="Siw14-like"/>
</dbReference>
<dbReference type="PANTHER" id="PTHR31126:SF18">
    <property type="entry name" value="PROTEIN-TYROSINE-PHOSPHATASE"/>
    <property type="match status" value="1"/>
</dbReference>
<dbReference type="GO" id="GO:0016791">
    <property type="term" value="F:phosphatase activity"/>
    <property type="evidence" value="ECO:0007669"/>
    <property type="project" value="InterPro"/>
</dbReference>
<keyword evidence="1" id="KW-0378">Hydrolase</keyword>
<name>A0A2P6MVI2_9EUKA</name>
<protein>
    <submittedName>
        <fullName evidence="2">Uncharacterized protein</fullName>
    </submittedName>
</protein>
<comment type="caution">
    <text evidence="2">The sequence shown here is derived from an EMBL/GenBank/DDBJ whole genome shotgun (WGS) entry which is preliminary data.</text>
</comment>
<evidence type="ECO:0000256" key="1">
    <source>
        <dbReference type="ARBA" id="ARBA00022801"/>
    </source>
</evidence>